<name>A0ABT6N7K2_9SPHN</name>
<protein>
    <submittedName>
        <fullName evidence="1">Uncharacterized protein</fullName>
    </submittedName>
</protein>
<evidence type="ECO:0000313" key="1">
    <source>
        <dbReference type="EMBL" id="MDH7641096.1"/>
    </source>
</evidence>
<dbReference type="Proteomes" id="UP001160625">
    <property type="component" value="Unassembled WGS sequence"/>
</dbReference>
<evidence type="ECO:0000313" key="2">
    <source>
        <dbReference type="Proteomes" id="UP001160625"/>
    </source>
</evidence>
<dbReference type="RefSeq" id="WP_281046437.1">
    <property type="nucleotide sequence ID" value="NZ_JARYGZ010000006.1"/>
</dbReference>
<proteinExistence type="predicted"/>
<comment type="caution">
    <text evidence="1">The sequence shown here is derived from an EMBL/GenBank/DDBJ whole genome shotgun (WGS) entry which is preliminary data.</text>
</comment>
<sequence>MRAILVLLVIVVLVGIAAIALGYVNVTQTKTASLPSISVQGGSAPAFNVQTANVSVGTEKHVVETPTVNVQKPQ</sequence>
<dbReference type="EMBL" id="JARYGZ010000006">
    <property type="protein sequence ID" value="MDH7641096.1"/>
    <property type="molecule type" value="Genomic_DNA"/>
</dbReference>
<organism evidence="1 2">
    <name type="scientific">Sphingomonas oryzagri</name>
    <dbReference type="NCBI Taxonomy" id="3042314"/>
    <lineage>
        <taxon>Bacteria</taxon>
        <taxon>Pseudomonadati</taxon>
        <taxon>Pseudomonadota</taxon>
        <taxon>Alphaproteobacteria</taxon>
        <taxon>Sphingomonadales</taxon>
        <taxon>Sphingomonadaceae</taxon>
        <taxon>Sphingomonas</taxon>
    </lineage>
</organism>
<gene>
    <name evidence="1" type="ORF">QGN17_20345</name>
</gene>
<reference evidence="1" key="1">
    <citation type="submission" date="2023-04" db="EMBL/GenBank/DDBJ databases">
        <title>Sphingomonas sp. MAHUQ-71 isolated from rice field.</title>
        <authorList>
            <person name="Huq M.A."/>
        </authorList>
    </citation>
    <scope>NUCLEOTIDE SEQUENCE</scope>
    <source>
        <strain evidence="1">MAHUQ-71</strain>
    </source>
</reference>
<accession>A0ABT6N7K2</accession>
<keyword evidence="2" id="KW-1185">Reference proteome</keyword>